<gene>
    <name evidence="1" type="ORF">F0185_07510</name>
</gene>
<dbReference type="RefSeq" id="WP_167223094.1">
    <property type="nucleotide sequence ID" value="NZ_VUYU01000004.1"/>
</dbReference>
<evidence type="ECO:0000313" key="2">
    <source>
        <dbReference type="Proteomes" id="UP000785613"/>
    </source>
</evidence>
<comment type="caution">
    <text evidence="1">The sequence shown here is derived from an EMBL/GenBank/DDBJ whole genome shotgun (WGS) entry which is preliminary data.</text>
</comment>
<accession>A0ABX0LMH2</accession>
<dbReference type="Proteomes" id="UP000785613">
    <property type="component" value="Unassembled WGS sequence"/>
</dbReference>
<dbReference type="EMBL" id="VUYU01000004">
    <property type="protein sequence ID" value="NHZ33437.1"/>
    <property type="molecule type" value="Genomic_DNA"/>
</dbReference>
<evidence type="ECO:0008006" key="3">
    <source>
        <dbReference type="Google" id="ProtNLM"/>
    </source>
</evidence>
<keyword evidence="2" id="KW-1185">Reference proteome</keyword>
<proteinExistence type="predicted"/>
<name>A0ABX0LMH2_9BURK</name>
<dbReference type="SUPFAM" id="SSF88713">
    <property type="entry name" value="Glycoside hydrolase/deacetylase"/>
    <property type="match status" value="1"/>
</dbReference>
<protein>
    <recommendedName>
        <fullName evidence="3">Polysaccharide deacetylase</fullName>
    </recommendedName>
</protein>
<dbReference type="InterPro" id="IPR011330">
    <property type="entry name" value="Glyco_hydro/deAcase_b/a-brl"/>
</dbReference>
<organism evidence="1 2">
    <name type="scientific">Massilia rubra</name>
    <dbReference type="NCBI Taxonomy" id="2607910"/>
    <lineage>
        <taxon>Bacteria</taxon>
        <taxon>Pseudomonadati</taxon>
        <taxon>Pseudomonadota</taxon>
        <taxon>Betaproteobacteria</taxon>
        <taxon>Burkholderiales</taxon>
        <taxon>Oxalobacteraceae</taxon>
        <taxon>Telluria group</taxon>
        <taxon>Massilia</taxon>
    </lineage>
</organism>
<evidence type="ECO:0000313" key="1">
    <source>
        <dbReference type="EMBL" id="NHZ33437.1"/>
    </source>
</evidence>
<sequence length="437" mass="47170">MMREPTPACQLADAHCNLCGAGMREAHDALCPVCASSARQRVMRSVFQALPHGLLAWRTLAPAPAPHGLDERWFAGRATAPDLALAEPADVVEALDRVSARGVVYLGGDGAALAGLLALHCAPCSVIAMDVADPGSPARLAASLLLRDGADAARWLPYLQARHGQAAVAARVVEDPFAPLRAELACWEAEELECGLWWRDDDLVADSPALRRLAALSQRHAAPVLVAVIPAQADAALARATEDGMPTLAFCQHGWNHTNHAAPDQPNGEFGAAREAVEAEADLVRGSERMRELFGERFMPVMVPPWNKLAPALAARLPALGLYGVSQYLSEPYTPVDGLVRVDTHLDIVDWRNGAGVREPAALVGRLVAILQMRRTGQLSEPIGILSHHRVMLDGTWRFLERLLAVTADFSCVRWLHPRDVFDESTSMIQKEAQCAA</sequence>
<reference evidence="1 2" key="1">
    <citation type="submission" date="2019-09" db="EMBL/GenBank/DDBJ databases">
        <title>Taxonomy of Antarctic Massilia spp.: description of Massilia rubra sp. nov., Massilia aquatica sp. nov., Massilia mucilaginosa sp. nov., Massilia frigida sp. nov. isolated from streams, lakes and regoliths.</title>
        <authorList>
            <person name="Holochova P."/>
            <person name="Sedlacek I."/>
            <person name="Kralova S."/>
            <person name="Maslanova I."/>
            <person name="Busse H.-J."/>
            <person name="Stankova E."/>
            <person name="Vrbovska V."/>
            <person name="Kovarovic V."/>
            <person name="Bartak M."/>
            <person name="Svec P."/>
            <person name="Pantucek R."/>
        </authorList>
    </citation>
    <scope>NUCLEOTIDE SEQUENCE [LARGE SCALE GENOMIC DNA]</scope>
    <source>
        <strain evidence="1 2">CCM 8692</strain>
    </source>
</reference>